<dbReference type="OMA" id="GMFQPPY"/>
<proteinExistence type="inferred from homology"/>
<evidence type="ECO:0000256" key="12">
    <source>
        <dbReference type="ARBA" id="ARBA00023316"/>
    </source>
</evidence>
<dbReference type="OrthoDB" id="4187847at2759"/>
<dbReference type="Gene3D" id="1.50.10.20">
    <property type="match status" value="1"/>
</dbReference>
<dbReference type="GO" id="GO:0008496">
    <property type="term" value="F:mannan endo-1,6-alpha-mannosidase activity"/>
    <property type="evidence" value="ECO:0007669"/>
    <property type="project" value="UniProtKB-UniRule"/>
</dbReference>
<evidence type="ECO:0000256" key="14">
    <source>
        <dbReference type="PIRNR" id="PIRNR016302"/>
    </source>
</evidence>
<dbReference type="EC" id="3.2.1.101" evidence="4 14"/>
<gene>
    <name evidence="17" type="ordered locus">Ecym_1474</name>
</gene>
<keyword evidence="11 14" id="KW-0326">Glycosidase</keyword>
<keyword evidence="18" id="KW-1185">Reference proteome</keyword>
<dbReference type="InterPro" id="IPR008928">
    <property type="entry name" value="6-hairpin_glycosidase_sf"/>
</dbReference>
<dbReference type="AlphaFoldDB" id="G8JMI3"/>
<dbReference type="InterPro" id="IPR014480">
    <property type="entry name" value="Mannan-1_6-alpha_mannosidase"/>
</dbReference>
<evidence type="ECO:0000256" key="16">
    <source>
        <dbReference type="SAM" id="SignalP"/>
    </source>
</evidence>
<feature type="chain" id="PRO_5003510501" description="Mannan endo-1,6-alpha-mannosidase" evidence="16">
    <location>
        <begin position="22"/>
        <end position="454"/>
    </location>
</feature>
<evidence type="ECO:0000256" key="2">
    <source>
        <dbReference type="ARBA" id="ARBA00004609"/>
    </source>
</evidence>
<keyword evidence="9" id="KW-0325">Glycoprotein</keyword>
<comment type="catalytic activity">
    <reaction evidence="1 14">
        <text>Random hydrolysis of (1-&gt;6)-alpha-D-mannosidic linkages in unbranched (1-&gt;6)-mannans.</text>
        <dbReference type="EC" id="3.2.1.101"/>
    </reaction>
</comment>
<evidence type="ECO:0000313" key="17">
    <source>
        <dbReference type="EMBL" id="AET37700.1"/>
    </source>
</evidence>
<keyword evidence="5" id="KW-0336">GPI-anchor</keyword>
<organism evidence="17 18">
    <name type="scientific">Eremothecium cymbalariae (strain CBS 270.75 / DBVPG 7215 / KCTC 17166 / NRRL Y-17582)</name>
    <name type="common">Yeast</name>
    <dbReference type="NCBI Taxonomy" id="931890"/>
    <lineage>
        <taxon>Eukaryota</taxon>
        <taxon>Fungi</taxon>
        <taxon>Dikarya</taxon>
        <taxon>Ascomycota</taxon>
        <taxon>Saccharomycotina</taxon>
        <taxon>Saccharomycetes</taxon>
        <taxon>Saccharomycetales</taxon>
        <taxon>Saccharomycetaceae</taxon>
        <taxon>Eremothecium</taxon>
    </lineage>
</organism>
<evidence type="ECO:0000256" key="5">
    <source>
        <dbReference type="ARBA" id="ARBA00022622"/>
    </source>
</evidence>
<keyword evidence="15" id="KW-0812">Transmembrane</keyword>
<protein>
    <recommendedName>
        <fullName evidence="4 14">Mannan endo-1,6-alpha-mannosidase</fullName>
        <ecNumber evidence="4 14">3.2.1.101</ecNumber>
    </recommendedName>
</protein>
<dbReference type="SUPFAM" id="SSF48208">
    <property type="entry name" value="Six-hairpin glycosidases"/>
    <property type="match status" value="1"/>
</dbReference>
<dbReference type="Proteomes" id="UP000006790">
    <property type="component" value="Chromosome 1"/>
</dbReference>
<dbReference type="EMBL" id="CP002497">
    <property type="protein sequence ID" value="AET37700.1"/>
    <property type="molecule type" value="Genomic_DNA"/>
</dbReference>
<evidence type="ECO:0000256" key="4">
    <source>
        <dbReference type="ARBA" id="ARBA00012350"/>
    </source>
</evidence>
<evidence type="ECO:0000256" key="8">
    <source>
        <dbReference type="ARBA" id="ARBA00023136"/>
    </source>
</evidence>
<dbReference type="eggNOG" id="ENOG502QWHG">
    <property type="taxonomic scope" value="Eukaryota"/>
</dbReference>
<dbReference type="GO" id="GO:0009272">
    <property type="term" value="P:fungal-type cell wall biogenesis"/>
    <property type="evidence" value="ECO:0007669"/>
    <property type="project" value="EnsemblFungi"/>
</dbReference>
<dbReference type="HOGENOM" id="CLU_025694_1_2_1"/>
<dbReference type="FunCoup" id="G8JMI3">
    <property type="interactions" value="30"/>
</dbReference>
<keyword evidence="10" id="KW-0449">Lipoprotein</keyword>
<dbReference type="GO" id="GO:0007117">
    <property type="term" value="P:budding cell bud growth"/>
    <property type="evidence" value="ECO:0007669"/>
    <property type="project" value="EnsemblFungi"/>
</dbReference>
<keyword evidence="12" id="KW-0961">Cell wall biogenesis/degradation</keyword>
<dbReference type="GO" id="GO:0016052">
    <property type="term" value="P:carbohydrate catabolic process"/>
    <property type="evidence" value="ECO:0007669"/>
    <property type="project" value="InterPro"/>
</dbReference>
<dbReference type="Pfam" id="PF03663">
    <property type="entry name" value="Glyco_hydro_76"/>
    <property type="match status" value="1"/>
</dbReference>
<evidence type="ECO:0000256" key="9">
    <source>
        <dbReference type="ARBA" id="ARBA00023180"/>
    </source>
</evidence>
<feature type="signal peptide" evidence="16">
    <location>
        <begin position="1"/>
        <end position="21"/>
    </location>
</feature>
<keyword evidence="8 15" id="KW-0472">Membrane</keyword>
<dbReference type="InParanoid" id="G8JMI3"/>
<dbReference type="InterPro" id="IPR005198">
    <property type="entry name" value="Glyco_hydro_76"/>
</dbReference>
<evidence type="ECO:0000256" key="10">
    <source>
        <dbReference type="ARBA" id="ARBA00023288"/>
    </source>
</evidence>
<evidence type="ECO:0000313" key="18">
    <source>
        <dbReference type="Proteomes" id="UP000006790"/>
    </source>
</evidence>
<accession>G8JMI3</accession>
<evidence type="ECO:0000256" key="13">
    <source>
        <dbReference type="ARBA" id="ARBA00054068"/>
    </source>
</evidence>
<keyword evidence="6 16" id="KW-0732">Signal</keyword>
<dbReference type="GO" id="GO:0098552">
    <property type="term" value="C:side of membrane"/>
    <property type="evidence" value="ECO:0007669"/>
    <property type="project" value="UniProtKB-KW"/>
</dbReference>
<reference evidence="18" key="1">
    <citation type="journal article" date="2012" name="G3 (Bethesda)">
        <title>Pichia sorbitophila, an interspecies yeast hybrid reveals early steps of genome resolution following polyploidization.</title>
        <authorList>
            <person name="Leh Louis V."/>
            <person name="Despons L."/>
            <person name="Friedrich A."/>
            <person name="Martin T."/>
            <person name="Durrens P."/>
            <person name="Casaregola S."/>
            <person name="Neuveglise C."/>
            <person name="Fairhead C."/>
            <person name="Marck C."/>
            <person name="Cruz J.A."/>
            <person name="Straub M.L."/>
            <person name="Kugler V."/>
            <person name="Sacerdot C."/>
            <person name="Uzunov Z."/>
            <person name="Thierry A."/>
            <person name="Weiss S."/>
            <person name="Bleykasten C."/>
            <person name="De Montigny J."/>
            <person name="Jacques N."/>
            <person name="Jung P."/>
            <person name="Lemaire M."/>
            <person name="Mallet S."/>
            <person name="Morel G."/>
            <person name="Richard G.F."/>
            <person name="Sarkar A."/>
            <person name="Savel G."/>
            <person name="Schacherer J."/>
            <person name="Seret M.L."/>
            <person name="Talla E."/>
            <person name="Samson G."/>
            <person name="Jubin C."/>
            <person name="Poulain J."/>
            <person name="Vacherie B."/>
            <person name="Barbe V."/>
            <person name="Pelletier E."/>
            <person name="Sherman D.J."/>
            <person name="Westhof E."/>
            <person name="Weissenbach J."/>
            <person name="Baret P.V."/>
            <person name="Wincker P."/>
            <person name="Gaillardin C."/>
            <person name="Dujon B."/>
            <person name="Souciet J.L."/>
        </authorList>
    </citation>
    <scope>NUCLEOTIDE SEQUENCE [LARGE SCALE GENOMIC DNA]</scope>
    <source>
        <strain evidence="18">CBS 270.75 / DBVPG 7215 / KCTC 17166 / NRRL Y-17582</strain>
    </source>
</reference>
<dbReference type="KEGG" id="erc:Ecym_1474"/>
<comment type="subcellular location">
    <subcellularLocation>
        <location evidence="2">Cell membrane</location>
        <topology evidence="2">Lipid-anchor</topology>
        <topology evidence="2">GPI-anchor</topology>
    </subcellularLocation>
</comment>
<keyword evidence="15" id="KW-1133">Transmembrane helix</keyword>
<evidence type="ECO:0000256" key="7">
    <source>
        <dbReference type="ARBA" id="ARBA00022801"/>
    </source>
</evidence>
<evidence type="ECO:0000256" key="11">
    <source>
        <dbReference type="ARBA" id="ARBA00023295"/>
    </source>
</evidence>
<evidence type="ECO:0000256" key="1">
    <source>
        <dbReference type="ARBA" id="ARBA00001452"/>
    </source>
</evidence>
<comment type="similarity">
    <text evidence="3 14">Belongs to the glycosyl hydrolase 76 family.</text>
</comment>
<dbReference type="RefSeq" id="XP_003644517.1">
    <property type="nucleotide sequence ID" value="XM_003644469.1"/>
</dbReference>
<dbReference type="GO" id="GO:0071555">
    <property type="term" value="P:cell wall organization"/>
    <property type="evidence" value="ECO:0007669"/>
    <property type="project" value="UniProtKB-KW"/>
</dbReference>
<evidence type="ECO:0000256" key="6">
    <source>
        <dbReference type="ARBA" id="ARBA00022729"/>
    </source>
</evidence>
<dbReference type="GO" id="GO:0007124">
    <property type="term" value="P:pseudohyphal growth"/>
    <property type="evidence" value="ECO:0007669"/>
    <property type="project" value="EnsemblFungi"/>
</dbReference>
<evidence type="ECO:0000256" key="3">
    <source>
        <dbReference type="ARBA" id="ARBA00009699"/>
    </source>
</evidence>
<dbReference type="GO" id="GO:0005886">
    <property type="term" value="C:plasma membrane"/>
    <property type="evidence" value="ECO:0007669"/>
    <property type="project" value="UniProtKB-SubCell"/>
</dbReference>
<dbReference type="PANTHER" id="PTHR12145:SF21">
    <property type="entry name" value="MANNAN ENDO-1,6-ALPHA-MANNOSIDASE DFG5"/>
    <property type="match status" value="1"/>
</dbReference>
<dbReference type="PIRSF" id="PIRSF016302">
    <property type="entry name" value="Man_a_manosd"/>
    <property type="match status" value="1"/>
</dbReference>
<name>G8JMI3_ERECY</name>
<feature type="transmembrane region" description="Helical" evidence="15">
    <location>
        <begin position="434"/>
        <end position="453"/>
    </location>
</feature>
<dbReference type="GeneID" id="11470423"/>
<comment type="function">
    <text evidence="13">Required for normal synthesis of the cell wall.</text>
</comment>
<keyword evidence="7 14" id="KW-0378">Hydrolase</keyword>
<evidence type="ECO:0000256" key="15">
    <source>
        <dbReference type="SAM" id="Phobius"/>
    </source>
</evidence>
<dbReference type="PANTHER" id="PTHR12145">
    <property type="entry name" value="MANNAN ENDO-1,6-ALPHA-MANNOSIDASE DCW1"/>
    <property type="match status" value="1"/>
</dbReference>
<sequence>MRIIVQLYSLLLLICVPVCGGLQLDVKSKDSICAATQKIQRGIMDYYWGSTPGGIVGMFIQPYYWWEAGLVFAGMLENWYLCDNMEYNSTLYESMIAQTGANYDYIPSNQSMTEGNDDQGIWGLFIMGAVERNFPDAQMGNVPGWLTMAQAVFNTMYARWDSQHCGGGLRWQIFTWNLGYDYKNTIANGCLFQLAARLGRYTGNSTYLDIANETFSWLVDVKFVVLKDEANVFDGAHIGDNCQDIKGIEWTYNHGVILGGCAYMYNATNGDPVWETRLRQILGGARAFFFRNNIMYERACQDNKICNNDQRSFKSIFSRMLAVTSVLAPFTRETIDPLLEASAAAAAASCSGGKDGETCGLDWTTGSWDGYYGLGEQASALEVIQNLLIHTKAPPLTKNAGGTSNGDPGAGLGTPMDNVLHSRLNIGSKDRIKAALITAVCLGLLVGTALWMVI</sequence>
<dbReference type="FunFam" id="1.50.10.20:FF:000006">
    <property type="entry name" value="Mannan endo-1,6-alpha-mannosidase"/>
    <property type="match status" value="1"/>
</dbReference>
<dbReference type="STRING" id="931890.G8JMI3"/>